<dbReference type="InterPro" id="IPR043128">
    <property type="entry name" value="Rev_trsase/Diguanyl_cyclase"/>
</dbReference>
<dbReference type="GO" id="GO:0043709">
    <property type="term" value="P:cell adhesion involved in single-species biofilm formation"/>
    <property type="evidence" value="ECO:0007669"/>
    <property type="project" value="TreeGrafter"/>
</dbReference>
<protein>
    <recommendedName>
        <fullName evidence="1">diguanylate cyclase</fullName>
        <ecNumber evidence="1">2.7.7.65</ecNumber>
    </recommendedName>
</protein>
<dbReference type="OrthoDB" id="9813903at2"/>
<gene>
    <name evidence="5" type="ORF">E4O92_21595</name>
</gene>
<feature type="transmembrane region" description="Helical" evidence="3">
    <location>
        <begin position="6"/>
        <end position="25"/>
    </location>
</feature>
<dbReference type="GO" id="GO:0005886">
    <property type="term" value="C:plasma membrane"/>
    <property type="evidence" value="ECO:0007669"/>
    <property type="project" value="TreeGrafter"/>
</dbReference>
<evidence type="ECO:0000256" key="2">
    <source>
        <dbReference type="ARBA" id="ARBA00034247"/>
    </source>
</evidence>
<feature type="transmembrane region" description="Helical" evidence="3">
    <location>
        <begin position="114"/>
        <end position="136"/>
    </location>
</feature>
<dbReference type="SMART" id="SM00267">
    <property type="entry name" value="GGDEF"/>
    <property type="match status" value="1"/>
</dbReference>
<dbReference type="CDD" id="cd01949">
    <property type="entry name" value="GGDEF"/>
    <property type="match status" value="1"/>
</dbReference>
<dbReference type="SUPFAM" id="SSF55073">
    <property type="entry name" value="Nucleotide cyclase"/>
    <property type="match status" value="1"/>
</dbReference>
<organism evidence="5 6">
    <name type="scientific">Massilia horti</name>
    <dbReference type="NCBI Taxonomy" id="2562153"/>
    <lineage>
        <taxon>Bacteria</taxon>
        <taxon>Pseudomonadati</taxon>
        <taxon>Pseudomonadota</taxon>
        <taxon>Betaproteobacteria</taxon>
        <taxon>Burkholderiales</taxon>
        <taxon>Oxalobacteraceae</taxon>
        <taxon>Telluria group</taxon>
        <taxon>Massilia</taxon>
    </lineage>
</organism>
<evidence type="ECO:0000259" key="4">
    <source>
        <dbReference type="PROSITE" id="PS50887"/>
    </source>
</evidence>
<feature type="transmembrane region" description="Helical" evidence="3">
    <location>
        <begin position="90"/>
        <end position="108"/>
    </location>
</feature>
<sequence length="394" mass="42624">MIDHQTLLLTLGLGNACFAGLMSTYNCGRNRHPGLCLWTLARIVMGASQLLCWAAAEWLPEVESTGWIIGMALETAAYCTVFELRRLKRILWPVTGLLMLLLAAARAGDANPGTMRGLVLLIVALYGAAMGVLLLRPSNRGTSALQKIIGGNDVAFAVVLACWAWTQRGNVDGAASMLQNGQLQTLAFLSGYMIMIVNGFGFLLMCKQNDDAKMARLATIDFLTGLLNRGAFFERAESARMLAVRLKKPIALMMLDIDHFKEINDRFGHASGDQALVVFADTVRGVLRDHDIMGRLGGEEFALALPGTDLEGARQAAERLRMAVNAASVNIGGSDYTMTVSIGVVLIDPAEALTNALARADHALYAAKSSGRNRVEVAAPRQKEGLCHRYAWDI</sequence>
<dbReference type="RefSeq" id="WP_135191730.1">
    <property type="nucleotide sequence ID" value="NZ_SPUM01000140.1"/>
</dbReference>
<evidence type="ECO:0000313" key="6">
    <source>
        <dbReference type="Proteomes" id="UP000297258"/>
    </source>
</evidence>
<dbReference type="PROSITE" id="PS50887">
    <property type="entry name" value="GGDEF"/>
    <property type="match status" value="1"/>
</dbReference>
<name>A0A4Y9SU17_9BURK</name>
<dbReference type="Pfam" id="PF00990">
    <property type="entry name" value="GGDEF"/>
    <property type="match status" value="1"/>
</dbReference>
<dbReference type="GO" id="GO:0052621">
    <property type="term" value="F:diguanylate cyclase activity"/>
    <property type="evidence" value="ECO:0007669"/>
    <property type="project" value="UniProtKB-EC"/>
</dbReference>
<dbReference type="NCBIfam" id="TIGR00254">
    <property type="entry name" value="GGDEF"/>
    <property type="match status" value="1"/>
</dbReference>
<dbReference type="PANTHER" id="PTHR45138:SF9">
    <property type="entry name" value="DIGUANYLATE CYCLASE DGCM-RELATED"/>
    <property type="match status" value="1"/>
</dbReference>
<reference evidence="5 6" key="1">
    <citation type="submission" date="2019-03" db="EMBL/GenBank/DDBJ databases">
        <title>Draft genome of Massilia hortus sp. nov., a novel bacterial species of the Oxalobacteraceae family.</title>
        <authorList>
            <person name="Peta V."/>
            <person name="Raths R."/>
            <person name="Bucking H."/>
        </authorList>
    </citation>
    <scope>NUCLEOTIDE SEQUENCE [LARGE SCALE GENOMIC DNA]</scope>
    <source>
        <strain evidence="5 6">ONC3</strain>
    </source>
</reference>
<dbReference type="FunFam" id="3.30.70.270:FF:000001">
    <property type="entry name" value="Diguanylate cyclase domain protein"/>
    <property type="match status" value="1"/>
</dbReference>
<dbReference type="Gene3D" id="3.30.70.270">
    <property type="match status" value="1"/>
</dbReference>
<dbReference type="InterPro" id="IPR000160">
    <property type="entry name" value="GGDEF_dom"/>
</dbReference>
<evidence type="ECO:0000313" key="5">
    <source>
        <dbReference type="EMBL" id="TFW28246.1"/>
    </source>
</evidence>
<comment type="caution">
    <text evidence="5">The sequence shown here is derived from an EMBL/GenBank/DDBJ whole genome shotgun (WGS) entry which is preliminary data.</text>
</comment>
<dbReference type="AlphaFoldDB" id="A0A4Y9SU17"/>
<feature type="transmembrane region" description="Helical" evidence="3">
    <location>
        <begin position="65"/>
        <end position="83"/>
    </location>
</feature>
<feature type="transmembrane region" description="Helical" evidence="3">
    <location>
        <begin position="186"/>
        <end position="206"/>
    </location>
</feature>
<accession>A0A4Y9SU17</accession>
<dbReference type="EMBL" id="SPUM01000140">
    <property type="protein sequence ID" value="TFW28246.1"/>
    <property type="molecule type" value="Genomic_DNA"/>
</dbReference>
<keyword evidence="6" id="KW-1185">Reference proteome</keyword>
<keyword evidence="3" id="KW-0812">Transmembrane</keyword>
<dbReference type="InterPro" id="IPR029787">
    <property type="entry name" value="Nucleotide_cyclase"/>
</dbReference>
<dbReference type="InterPro" id="IPR050469">
    <property type="entry name" value="Diguanylate_Cyclase"/>
</dbReference>
<feature type="transmembrane region" description="Helical" evidence="3">
    <location>
        <begin position="148"/>
        <end position="166"/>
    </location>
</feature>
<evidence type="ECO:0000256" key="3">
    <source>
        <dbReference type="SAM" id="Phobius"/>
    </source>
</evidence>
<feature type="domain" description="GGDEF" evidence="4">
    <location>
        <begin position="248"/>
        <end position="380"/>
    </location>
</feature>
<dbReference type="GO" id="GO:1902201">
    <property type="term" value="P:negative regulation of bacterial-type flagellum-dependent cell motility"/>
    <property type="evidence" value="ECO:0007669"/>
    <property type="project" value="TreeGrafter"/>
</dbReference>
<proteinExistence type="predicted"/>
<dbReference type="PANTHER" id="PTHR45138">
    <property type="entry name" value="REGULATORY COMPONENTS OF SENSORY TRANSDUCTION SYSTEM"/>
    <property type="match status" value="1"/>
</dbReference>
<dbReference type="Proteomes" id="UP000297258">
    <property type="component" value="Unassembled WGS sequence"/>
</dbReference>
<keyword evidence="3" id="KW-0472">Membrane</keyword>
<comment type="catalytic activity">
    <reaction evidence="2">
        <text>2 GTP = 3',3'-c-di-GMP + 2 diphosphate</text>
        <dbReference type="Rhea" id="RHEA:24898"/>
        <dbReference type="ChEBI" id="CHEBI:33019"/>
        <dbReference type="ChEBI" id="CHEBI:37565"/>
        <dbReference type="ChEBI" id="CHEBI:58805"/>
        <dbReference type="EC" id="2.7.7.65"/>
    </reaction>
</comment>
<keyword evidence="3" id="KW-1133">Transmembrane helix</keyword>
<dbReference type="EC" id="2.7.7.65" evidence="1"/>
<evidence type="ECO:0000256" key="1">
    <source>
        <dbReference type="ARBA" id="ARBA00012528"/>
    </source>
</evidence>
<feature type="transmembrane region" description="Helical" evidence="3">
    <location>
        <begin position="37"/>
        <end position="59"/>
    </location>
</feature>